<name>A0A094W9A3_9BACT</name>
<dbReference type="PATRIC" id="fig|178606.4.peg.1252"/>
<accession>A0A094W9A3</accession>
<organism evidence="1 2">
    <name type="scientific">Leptospirillum ferriphilum</name>
    <dbReference type="NCBI Taxonomy" id="178606"/>
    <lineage>
        <taxon>Bacteria</taxon>
        <taxon>Pseudomonadati</taxon>
        <taxon>Nitrospirota</taxon>
        <taxon>Nitrospiria</taxon>
        <taxon>Nitrospirales</taxon>
        <taxon>Nitrospiraceae</taxon>
        <taxon>Leptospirillum</taxon>
    </lineage>
</organism>
<proteinExistence type="predicted"/>
<comment type="caution">
    <text evidence="1">The sequence shown here is derived from an EMBL/GenBank/DDBJ whole genome shotgun (WGS) entry which is preliminary data.</text>
</comment>
<dbReference type="EMBL" id="JPGK01000004">
    <property type="protein sequence ID" value="KGA94093.1"/>
    <property type="molecule type" value="Genomic_DNA"/>
</dbReference>
<protein>
    <submittedName>
        <fullName evidence="1">Uncharacterized protein</fullName>
    </submittedName>
</protein>
<dbReference type="Proteomes" id="UP000029452">
    <property type="component" value="Unassembled WGS sequence"/>
</dbReference>
<dbReference type="AlphaFoldDB" id="A0A094W9A3"/>
<sequence length="63" mass="6812">MSESIGEALREGCEKRISGGGREIFFDQTRTGIIFEKGARKGLGANVAFCFLPGRQPGPTLPR</sequence>
<gene>
    <name evidence="1" type="ORF">LptCag_0719</name>
</gene>
<reference evidence="1 2" key="1">
    <citation type="submission" date="2014-06" db="EMBL/GenBank/DDBJ databases">
        <title>Draft genome sequence of iron oxidizing acidophile Leptospirillum ferriphilum DSM14647.</title>
        <authorList>
            <person name="Cardenas J.P."/>
            <person name="Lazcano M."/>
            <person name="Ossandon F.J."/>
            <person name="Corbett M."/>
            <person name="Holmes D.S."/>
            <person name="Watkin E."/>
        </authorList>
    </citation>
    <scope>NUCLEOTIDE SEQUENCE [LARGE SCALE GENOMIC DNA]</scope>
    <source>
        <strain evidence="1 2">DSM 14647</strain>
    </source>
</reference>
<evidence type="ECO:0000313" key="2">
    <source>
        <dbReference type="Proteomes" id="UP000029452"/>
    </source>
</evidence>
<evidence type="ECO:0000313" key="1">
    <source>
        <dbReference type="EMBL" id="KGA94093.1"/>
    </source>
</evidence>